<reference evidence="13 14" key="1">
    <citation type="journal article" date="2018" name="Nat. Ecol. Evol.">
        <title>Pezizomycetes genomes reveal the molecular basis of ectomycorrhizal truffle lifestyle.</title>
        <authorList>
            <person name="Murat C."/>
            <person name="Payen T."/>
            <person name="Noel B."/>
            <person name="Kuo A."/>
            <person name="Morin E."/>
            <person name="Chen J."/>
            <person name="Kohler A."/>
            <person name="Krizsan K."/>
            <person name="Balestrini R."/>
            <person name="Da Silva C."/>
            <person name="Montanini B."/>
            <person name="Hainaut M."/>
            <person name="Levati E."/>
            <person name="Barry K.W."/>
            <person name="Belfiori B."/>
            <person name="Cichocki N."/>
            <person name="Clum A."/>
            <person name="Dockter R.B."/>
            <person name="Fauchery L."/>
            <person name="Guy J."/>
            <person name="Iotti M."/>
            <person name="Le Tacon F."/>
            <person name="Lindquist E.A."/>
            <person name="Lipzen A."/>
            <person name="Malagnac F."/>
            <person name="Mello A."/>
            <person name="Molinier V."/>
            <person name="Miyauchi S."/>
            <person name="Poulain J."/>
            <person name="Riccioni C."/>
            <person name="Rubini A."/>
            <person name="Sitrit Y."/>
            <person name="Splivallo R."/>
            <person name="Traeger S."/>
            <person name="Wang M."/>
            <person name="Zifcakova L."/>
            <person name="Wipf D."/>
            <person name="Zambonelli A."/>
            <person name="Paolocci F."/>
            <person name="Nowrousian M."/>
            <person name="Ottonello S."/>
            <person name="Baldrian P."/>
            <person name="Spatafora J.W."/>
            <person name="Henrissat B."/>
            <person name="Nagy L.G."/>
            <person name="Aury J.M."/>
            <person name="Wincker P."/>
            <person name="Grigoriev I.V."/>
            <person name="Bonfante P."/>
            <person name="Martin F.M."/>
        </authorList>
    </citation>
    <scope>NUCLEOTIDE SEQUENCE [LARGE SCALE GENOMIC DNA]</scope>
    <source>
        <strain evidence="13 14">RN42</strain>
    </source>
</reference>
<keyword evidence="11 12" id="KW-0472">Membrane</keyword>
<dbReference type="STRING" id="1160509.A0A3N4HCG1"/>
<dbReference type="UniPathway" id="UPA00196"/>
<dbReference type="Proteomes" id="UP000275078">
    <property type="component" value="Unassembled WGS sequence"/>
</dbReference>
<evidence type="ECO:0000256" key="2">
    <source>
        <dbReference type="ARBA" id="ARBA00004687"/>
    </source>
</evidence>
<feature type="transmembrane region" description="Helical" evidence="12">
    <location>
        <begin position="425"/>
        <end position="445"/>
    </location>
</feature>
<dbReference type="InterPro" id="IPR007315">
    <property type="entry name" value="PIG-V/Gpi18"/>
</dbReference>
<dbReference type="GO" id="GO:0031501">
    <property type="term" value="C:mannosyltransferase complex"/>
    <property type="evidence" value="ECO:0007669"/>
    <property type="project" value="TreeGrafter"/>
</dbReference>
<feature type="transmembrane region" description="Helical" evidence="12">
    <location>
        <begin position="169"/>
        <end position="188"/>
    </location>
</feature>
<proteinExistence type="inferred from homology"/>
<evidence type="ECO:0000256" key="4">
    <source>
        <dbReference type="ARBA" id="ARBA00013795"/>
    </source>
</evidence>
<evidence type="ECO:0000256" key="6">
    <source>
        <dbReference type="ARBA" id="ARBA00022676"/>
    </source>
</evidence>
<dbReference type="EMBL" id="ML119883">
    <property type="protein sequence ID" value="RPA72053.1"/>
    <property type="molecule type" value="Genomic_DNA"/>
</dbReference>
<dbReference type="PANTHER" id="PTHR12468">
    <property type="entry name" value="GPI MANNOSYLTRANSFERASE 2"/>
    <property type="match status" value="1"/>
</dbReference>
<comment type="function">
    <text evidence="12">Mannosyltransferase involved in glycosylphosphatidylinositol-anchor biosynthesis.</text>
</comment>
<name>A0A3N4HCG1_ASCIM</name>
<dbReference type="GO" id="GO:0000009">
    <property type="term" value="F:alpha-1,6-mannosyltransferase activity"/>
    <property type="evidence" value="ECO:0007669"/>
    <property type="project" value="InterPro"/>
</dbReference>
<keyword evidence="5 12" id="KW-0337">GPI-anchor biosynthesis</keyword>
<evidence type="ECO:0000256" key="8">
    <source>
        <dbReference type="ARBA" id="ARBA00022692"/>
    </source>
</evidence>
<evidence type="ECO:0000256" key="11">
    <source>
        <dbReference type="ARBA" id="ARBA00023136"/>
    </source>
</evidence>
<dbReference type="AlphaFoldDB" id="A0A3N4HCG1"/>
<keyword evidence="8 12" id="KW-0812">Transmembrane</keyword>
<protein>
    <recommendedName>
        <fullName evidence="4 12">GPI mannosyltransferase 2</fullName>
        <ecNumber evidence="12">2.4.1.-</ecNumber>
    </recommendedName>
</protein>
<gene>
    <name evidence="13" type="ORF">BJ508DRAFT_419676</name>
</gene>
<feature type="transmembrane region" description="Helical" evidence="12">
    <location>
        <begin position="221"/>
        <end position="248"/>
    </location>
</feature>
<feature type="transmembrane region" description="Helical" evidence="12">
    <location>
        <begin position="370"/>
        <end position="389"/>
    </location>
</feature>
<feature type="transmembrane region" description="Helical" evidence="12">
    <location>
        <begin position="34"/>
        <end position="54"/>
    </location>
</feature>
<sequence length="448" mass="50262">MVTITEVNDDEKPFERPAGRIRNTLREPIKYPTLRLTVIFALWRAFLFAVALLTPSPPYDTSASRILAPITPDDSAIVKGLKFFCEKLTRWDGIYYVKVAERGYVNEQEWAFGWGYTRVLAVLGRVLPQFAPDPYRFALAGILLSTVSHYLSVLILHRLTTKLFPNQQRFAFTTALLHVITTAGIFLSAPGAEAFFSVLSFAGSYAFMTAGDGISGDMQILLAGLLWFGATSVRSNGILNGAVLLWYFVTEPARFLGEGNVLRAITRYFVLGASGAMVGLGMLLPQIIAWLEFCTTKDGFITEGPSLRPWCQRTVPSIYTWVQDHYWNVGFLRYWTPGNIPLFLLAAPMLTILIKSAWWGIRLPRPDARIMVFAIPQLLLAIAAITNYHTQIILRLSSGNFVWYWWIATLLSTPPVAGGKDWSPWIVRWMVIYACIQTVLFAGFLPPA</sequence>
<evidence type="ECO:0000313" key="13">
    <source>
        <dbReference type="EMBL" id="RPA72053.1"/>
    </source>
</evidence>
<dbReference type="GO" id="GO:0004376">
    <property type="term" value="F:GPI mannosyltransferase activity"/>
    <property type="evidence" value="ECO:0007669"/>
    <property type="project" value="InterPro"/>
</dbReference>
<evidence type="ECO:0000256" key="3">
    <source>
        <dbReference type="ARBA" id="ARBA00008698"/>
    </source>
</evidence>
<feature type="transmembrane region" description="Helical" evidence="12">
    <location>
        <begin position="137"/>
        <end position="157"/>
    </location>
</feature>
<comment type="similarity">
    <text evidence="3 12">Belongs to the PIGV family.</text>
</comment>
<feature type="transmembrane region" description="Helical" evidence="12">
    <location>
        <begin position="268"/>
        <end position="291"/>
    </location>
</feature>
<evidence type="ECO:0000256" key="5">
    <source>
        <dbReference type="ARBA" id="ARBA00022502"/>
    </source>
</evidence>
<dbReference type="PANTHER" id="PTHR12468:SF2">
    <property type="entry name" value="GPI MANNOSYLTRANSFERASE 2"/>
    <property type="match status" value="1"/>
</dbReference>
<evidence type="ECO:0000256" key="9">
    <source>
        <dbReference type="ARBA" id="ARBA00022824"/>
    </source>
</evidence>
<keyword evidence="14" id="KW-1185">Reference proteome</keyword>
<evidence type="ECO:0000256" key="7">
    <source>
        <dbReference type="ARBA" id="ARBA00022679"/>
    </source>
</evidence>
<keyword evidence="9 12" id="KW-0256">Endoplasmic reticulum</keyword>
<dbReference type="GO" id="GO:0006506">
    <property type="term" value="P:GPI anchor biosynthetic process"/>
    <property type="evidence" value="ECO:0007669"/>
    <property type="project" value="UniProtKB-UniPathway"/>
</dbReference>
<keyword evidence="6 12" id="KW-0328">Glycosyltransferase</keyword>
<dbReference type="GO" id="GO:0005789">
    <property type="term" value="C:endoplasmic reticulum membrane"/>
    <property type="evidence" value="ECO:0007669"/>
    <property type="project" value="UniProtKB-SubCell"/>
</dbReference>
<evidence type="ECO:0000256" key="1">
    <source>
        <dbReference type="ARBA" id="ARBA00004477"/>
    </source>
</evidence>
<feature type="transmembrane region" description="Helical" evidence="12">
    <location>
        <begin position="401"/>
        <end position="419"/>
    </location>
</feature>
<comment type="pathway">
    <text evidence="2 12">Glycolipid biosynthesis; glycosylphosphatidylinositol-anchor biosynthesis.</text>
</comment>
<organism evidence="13 14">
    <name type="scientific">Ascobolus immersus RN42</name>
    <dbReference type="NCBI Taxonomy" id="1160509"/>
    <lineage>
        <taxon>Eukaryota</taxon>
        <taxon>Fungi</taxon>
        <taxon>Dikarya</taxon>
        <taxon>Ascomycota</taxon>
        <taxon>Pezizomycotina</taxon>
        <taxon>Pezizomycetes</taxon>
        <taxon>Pezizales</taxon>
        <taxon>Ascobolaceae</taxon>
        <taxon>Ascobolus</taxon>
    </lineage>
</organism>
<evidence type="ECO:0000313" key="14">
    <source>
        <dbReference type="Proteomes" id="UP000275078"/>
    </source>
</evidence>
<accession>A0A3N4HCG1</accession>
<feature type="transmembrane region" description="Helical" evidence="12">
    <location>
        <begin position="340"/>
        <end position="358"/>
    </location>
</feature>
<evidence type="ECO:0000256" key="10">
    <source>
        <dbReference type="ARBA" id="ARBA00022989"/>
    </source>
</evidence>
<comment type="subcellular location">
    <subcellularLocation>
        <location evidence="1 12">Endoplasmic reticulum membrane</location>
        <topology evidence="1 12">Multi-pass membrane protein</topology>
    </subcellularLocation>
</comment>
<keyword evidence="10 12" id="KW-1133">Transmembrane helix</keyword>
<evidence type="ECO:0000256" key="12">
    <source>
        <dbReference type="RuleBase" id="RU363112"/>
    </source>
</evidence>
<dbReference type="OrthoDB" id="10252502at2759"/>
<keyword evidence="7 12" id="KW-0808">Transferase</keyword>
<dbReference type="EC" id="2.4.1.-" evidence="12"/>
<dbReference type="Pfam" id="PF04188">
    <property type="entry name" value="Mannosyl_trans2"/>
    <property type="match status" value="1"/>
</dbReference>